<keyword evidence="3 8" id="KW-0813">Transport</keyword>
<evidence type="ECO:0000256" key="4">
    <source>
        <dbReference type="ARBA" id="ARBA00022475"/>
    </source>
</evidence>
<comment type="caution">
    <text evidence="9">The sequence shown here is derived from an EMBL/GenBank/DDBJ whole genome shotgun (WGS) entry which is preliminary data.</text>
</comment>
<dbReference type="PANTHER" id="PTHR46494">
    <property type="entry name" value="CORA FAMILY METAL ION TRANSPORTER (EUROFUNG)"/>
    <property type="match status" value="1"/>
</dbReference>
<organism evidence="9 10">
    <name type="scientific">Heliobacterium chlorum</name>
    <dbReference type="NCBI Taxonomy" id="2698"/>
    <lineage>
        <taxon>Bacteria</taxon>
        <taxon>Bacillati</taxon>
        <taxon>Bacillota</taxon>
        <taxon>Clostridia</taxon>
        <taxon>Eubacteriales</taxon>
        <taxon>Heliobacteriaceae</taxon>
        <taxon>Heliobacterium</taxon>
    </lineage>
</organism>
<protein>
    <recommendedName>
        <fullName evidence="8">Magnesium transport protein CorA</fullName>
    </recommendedName>
</protein>
<dbReference type="EMBL" id="JACVHF010000003">
    <property type="protein sequence ID" value="MBC9783817.1"/>
    <property type="molecule type" value="Genomic_DNA"/>
</dbReference>
<feature type="transmembrane region" description="Helical" evidence="8">
    <location>
        <begin position="297"/>
        <end position="317"/>
    </location>
</feature>
<comment type="similarity">
    <text evidence="2 8">Belongs to the CorA metal ion transporter (MIT) (TC 1.A.35) family.</text>
</comment>
<evidence type="ECO:0000256" key="5">
    <source>
        <dbReference type="ARBA" id="ARBA00022692"/>
    </source>
</evidence>
<gene>
    <name evidence="8 9" type="primary">corA</name>
    <name evidence="9" type="ORF">H1S01_04755</name>
</gene>
<evidence type="ECO:0000256" key="8">
    <source>
        <dbReference type="RuleBase" id="RU362010"/>
    </source>
</evidence>
<keyword evidence="4 8" id="KW-1003">Cell membrane</keyword>
<evidence type="ECO:0000256" key="3">
    <source>
        <dbReference type="ARBA" id="ARBA00022448"/>
    </source>
</evidence>
<keyword evidence="7 8" id="KW-0472">Membrane</keyword>
<dbReference type="SUPFAM" id="SSF144083">
    <property type="entry name" value="Magnesium transport protein CorA, transmembrane region"/>
    <property type="match status" value="1"/>
</dbReference>
<dbReference type="RefSeq" id="WP_188038964.1">
    <property type="nucleotide sequence ID" value="NZ_JACVHF010000003.1"/>
</dbReference>
<dbReference type="InterPro" id="IPR004488">
    <property type="entry name" value="Mg/Co-transport_prot_CorA"/>
</dbReference>
<dbReference type="Gene3D" id="1.20.58.340">
    <property type="entry name" value="Magnesium transport protein CorA, transmembrane region"/>
    <property type="match status" value="2"/>
</dbReference>
<dbReference type="Proteomes" id="UP000617402">
    <property type="component" value="Unassembled WGS sequence"/>
</dbReference>
<feature type="transmembrane region" description="Helical" evidence="8">
    <location>
        <begin position="266"/>
        <end position="285"/>
    </location>
</feature>
<dbReference type="Gene3D" id="3.30.460.20">
    <property type="entry name" value="CorA soluble domain-like"/>
    <property type="match status" value="1"/>
</dbReference>
<comment type="function">
    <text evidence="8">Mediates influx of magnesium ions.</text>
</comment>
<dbReference type="InterPro" id="IPR045863">
    <property type="entry name" value="CorA_TM1_TM2"/>
</dbReference>
<keyword evidence="6 8" id="KW-1133">Transmembrane helix</keyword>
<evidence type="ECO:0000313" key="9">
    <source>
        <dbReference type="EMBL" id="MBC9783817.1"/>
    </source>
</evidence>
<dbReference type="InterPro" id="IPR045861">
    <property type="entry name" value="CorA_cytoplasmic_dom"/>
</dbReference>
<evidence type="ECO:0000313" key="10">
    <source>
        <dbReference type="Proteomes" id="UP000617402"/>
    </source>
</evidence>
<keyword evidence="10" id="KW-1185">Reference proteome</keyword>
<dbReference type="Pfam" id="PF01544">
    <property type="entry name" value="CorA"/>
    <property type="match status" value="1"/>
</dbReference>
<comment type="subcellular location">
    <subcellularLocation>
        <location evidence="1">Cell membrane</location>
        <topology evidence="1">Multi-pass membrane protein</topology>
    </subcellularLocation>
    <subcellularLocation>
        <location evidence="8">Membrane</location>
        <topology evidence="8">Multi-pass membrane protein</topology>
    </subcellularLocation>
</comment>
<evidence type="ECO:0000256" key="6">
    <source>
        <dbReference type="ARBA" id="ARBA00022989"/>
    </source>
</evidence>
<keyword evidence="8" id="KW-0460">Magnesium</keyword>
<dbReference type="NCBIfam" id="TIGR00383">
    <property type="entry name" value="corA"/>
    <property type="match status" value="1"/>
</dbReference>
<accession>A0ABR7T124</accession>
<keyword evidence="8" id="KW-0406">Ion transport</keyword>
<dbReference type="InterPro" id="IPR002523">
    <property type="entry name" value="MgTranspt_CorA/ZnTranspt_ZntB"/>
</dbReference>
<reference evidence="9 10" key="1">
    <citation type="submission" date="2020-07" db="EMBL/GenBank/DDBJ databases">
        <title>Draft whole-genome sequence of Heliobacterium chlorum DSM 3682, type strain.</title>
        <authorList>
            <person name="Kyndt J.A."/>
            <person name="Meyer T.E."/>
            <person name="Imhoff J.F."/>
        </authorList>
    </citation>
    <scope>NUCLEOTIDE SEQUENCE [LARGE SCALE GENOMIC DNA]</scope>
    <source>
        <strain evidence="9 10">DSM 3682</strain>
    </source>
</reference>
<dbReference type="SUPFAM" id="SSF143865">
    <property type="entry name" value="CorA soluble domain-like"/>
    <property type="match status" value="1"/>
</dbReference>
<dbReference type="CDD" id="cd12822">
    <property type="entry name" value="TmCorA-like"/>
    <property type="match status" value="1"/>
</dbReference>
<dbReference type="PANTHER" id="PTHR46494:SF1">
    <property type="entry name" value="CORA FAMILY METAL ION TRANSPORTER (EUROFUNG)"/>
    <property type="match status" value="1"/>
</dbReference>
<evidence type="ECO:0000256" key="2">
    <source>
        <dbReference type="ARBA" id="ARBA00009765"/>
    </source>
</evidence>
<proteinExistence type="inferred from homology"/>
<keyword evidence="5 8" id="KW-0812">Transmembrane</keyword>
<name>A0ABR7T124_HELCL</name>
<sequence length="323" mass="38279">MIKTYLYNAQADQVLHDIELGQTDQWLSHPDNLLWIDLYDYNAKEVNYIGQVFDFHPLAIEDVLHGSPRPKVDRYDRYYFFVFHALRYDEESDDELTLFDLHVFLGENYIVTLHRNALPAVGRVAYHCLRGPKFMNRGPDYLLYAIVDGIIDEYFPIVDRLGVRIDELEDELYINPARETTDEILALKRTLLLLRKAILPQKRIFSNINGRYSFEVREDNRPYYLDLVDHMERITDTIDTYRDLVNSAMDTYFSIISNKTNEIMRVLTIMSTIFMPLTVITGAFGMNVPIPFQEDKFMFYLIWVSMLLLSVAMIYWFKRKKWV</sequence>
<evidence type="ECO:0000256" key="7">
    <source>
        <dbReference type="ARBA" id="ARBA00023136"/>
    </source>
</evidence>
<evidence type="ECO:0000256" key="1">
    <source>
        <dbReference type="ARBA" id="ARBA00004651"/>
    </source>
</evidence>